<reference evidence="2 3" key="1">
    <citation type="journal article" date="2011" name="Stand. Genomic Sci.">
        <title>Complete genome sequence of Thermomonospora curvata type strain (B9).</title>
        <authorList>
            <person name="Chertkov O."/>
            <person name="Sikorski J."/>
            <person name="Nolan M."/>
            <person name="Lapidus A."/>
            <person name="Lucas S."/>
            <person name="Del Rio T.G."/>
            <person name="Tice H."/>
            <person name="Cheng J.F."/>
            <person name="Goodwin L."/>
            <person name="Pitluck S."/>
            <person name="Liolios K."/>
            <person name="Ivanova N."/>
            <person name="Mavromatis K."/>
            <person name="Mikhailova N."/>
            <person name="Ovchinnikova G."/>
            <person name="Pati A."/>
            <person name="Chen A."/>
            <person name="Palaniappan K."/>
            <person name="Djao O.D."/>
            <person name="Land M."/>
            <person name="Hauser L."/>
            <person name="Chang Y.J."/>
            <person name="Jeffries C.D."/>
            <person name="Brettin T."/>
            <person name="Han C."/>
            <person name="Detter J.C."/>
            <person name="Rohde M."/>
            <person name="Goker M."/>
            <person name="Woyke T."/>
            <person name="Bristow J."/>
            <person name="Eisen J.A."/>
            <person name="Markowitz V."/>
            <person name="Hugenholtz P."/>
            <person name="Klenk H.P."/>
            <person name="Kyrpides N.C."/>
        </authorList>
    </citation>
    <scope>NUCLEOTIDE SEQUENCE [LARGE SCALE GENOMIC DNA]</scope>
    <source>
        <strain evidence="3">ATCC 19995 / DSM 43183 / JCM 3096 / KCTC 9072 / NBRC 15933 / NCIMB 10081 / Henssen B9</strain>
    </source>
</reference>
<dbReference type="Proteomes" id="UP000001918">
    <property type="component" value="Chromosome"/>
</dbReference>
<feature type="transmembrane region" description="Helical" evidence="1">
    <location>
        <begin position="20"/>
        <end position="36"/>
    </location>
</feature>
<evidence type="ECO:0000313" key="3">
    <source>
        <dbReference type="Proteomes" id="UP000001918"/>
    </source>
</evidence>
<name>D1A7B0_THECD</name>
<protein>
    <recommendedName>
        <fullName evidence="4">PH domain-containing protein</fullName>
    </recommendedName>
</protein>
<evidence type="ECO:0000313" key="2">
    <source>
        <dbReference type="EMBL" id="ACZ00316.1"/>
    </source>
</evidence>
<keyword evidence="1" id="KW-1133">Transmembrane helix</keyword>
<feature type="transmembrane region" description="Helical" evidence="1">
    <location>
        <begin position="166"/>
        <end position="185"/>
    </location>
</feature>
<accession>D1A7B0</accession>
<organism evidence="2 3">
    <name type="scientific">Thermomonospora curvata (strain ATCC 19995 / DSM 43183 / JCM 3096 / KCTC 9072 / NBRC 15933 / NCIMB 10081 / Henssen B9)</name>
    <dbReference type="NCBI Taxonomy" id="471852"/>
    <lineage>
        <taxon>Bacteria</taxon>
        <taxon>Bacillati</taxon>
        <taxon>Actinomycetota</taxon>
        <taxon>Actinomycetes</taxon>
        <taxon>Streptosporangiales</taxon>
        <taxon>Thermomonosporaceae</taxon>
        <taxon>Thermomonospora</taxon>
    </lineage>
</organism>
<dbReference type="AlphaFoldDB" id="D1A7B0"/>
<sequence>MPSLSQEKPFLLQRTAKRSPAAVVGAAVLVAVPLLWRGLGGVFGLLCALALAIGGAILLVRTLWYRLVIDADGIRHRGFGPESFTPWSEVTGITDPGPSGAVTVTRRGKPPLVLKLPPVPALGEPDPDELLTTMRELAGLPVPARPAPAGEKAAAKPYAGRPSRSALCWVIPVLLLSAAVMVFFFTSYSRISALGAVSVAYHTRLLLLLLLGRTEAGRAGLRNRTVFRDRRVPWSRVRHLEVVPTPFGRLVVAVSEESGRIALAAPREGLAARNGRLEADLAALIATAGRKVPVHPLPSRLRLLYVAISVACVLIPVTAEKPWLDPWWPSRHEATALPDACMATDQTAVRRLVPGSTPDHSSSMGSGVDRCRWSRPSAPFRGAELHYRLVSRIGDDGATERAIEEMRKYRGDGATSIPGLGDEALTKSAPLPSGINHVELWARRANVIVYVKYTGRSSVPVAETEMENLARHALDHIRLE</sequence>
<evidence type="ECO:0008006" key="4">
    <source>
        <dbReference type="Google" id="ProtNLM"/>
    </source>
</evidence>
<dbReference type="EMBL" id="CP001738">
    <property type="protein sequence ID" value="ACZ00316.1"/>
    <property type="molecule type" value="Genomic_DNA"/>
</dbReference>
<evidence type="ECO:0000256" key="1">
    <source>
        <dbReference type="SAM" id="Phobius"/>
    </source>
</evidence>
<feature type="transmembrane region" description="Helical" evidence="1">
    <location>
        <begin position="42"/>
        <end position="60"/>
    </location>
</feature>
<gene>
    <name evidence="2" type="ordered locus">Tcur_4798</name>
</gene>
<keyword evidence="1" id="KW-0472">Membrane</keyword>
<keyword evidence="1" id="KW-0812">Transmembrane</keyword>
<dbReference type="KEGG" id="tcu:Tcur_4798"/>
<proteinExistence type="predicted"/>
<dbReference type="HOGENOM" id="CLU_568503_0_0_11"/>
<keyword evidence="3" id="KW-1185">Reference proteome</keyword>